<sequence length="104" mass="12001">MLYLILTFFHTLLVTQFILLCCRQEKKQFPKEFMEGYGGDQKESNESKEPKEGSQDERGPSDEKVNIRAPEEKRVVPTFDPNYQTLAGLNNADIFQNKVISIQT</sequence>
<evidence type="ECO:0000313" key="3">
    <source>
        <dbReference type="EMBL" id="KAK5964308.1"/>
    </source>
</evidence>
<keyword evidence="4" id="KW-1185">Reference proteome</keyword>
<dbReference type="EMBL" id="WIXE01025966">
    <property type="protein sequence ID" value="KAK5964308.1"/>
    <property type="molecule type" value="Genomic_DNA"/>
</dbReference>
<feature type="chain" id="PRO_5043002823" evidence="2">
    <location>
        <begin position="17"/>
        <end position="104"/>
    </location>
</feature>
<dbReference type="InterPro" id="IPR004296">
    <property type="entry name" value="DUF236"/>
</dbReference>
<accession>A0AAN8ICX5</accession>
<keyword evidence="2" id="KW-0732">Signal</keyword>
<organism evidence="3 4">
    <name type="scientific">Trichostrongylus colubriformis</name>
    <name type="common">Black scour worm</name>
    <dbReference type="NCBI Taxonomy" id="6319"/>
    <lineage>
        <taxon>Eukaryota</taxon>
        <taxon>Metazoa</taxon>
        <taxon>Ecdysozoa</taxon>
        <taxon>Nematoda</taxon>
        <taxon>Chromadorea</taxon>
        <taxon>Rhabditida</taxon>
        <taxon>Rhabditina</taxon>
        <taxon>Rhabditomorpha</taxon>
        <taxon>Strongyloidea</taxon>
        <taxon>Trichostrongylidae</taxon>
        <taxon>Trichostrongylus</taxon>
    </lineage>
</organism>
<feature type="region of interest" description="Disordered" evidence="1">
    <location>
        <begin position="33"/>
        <end position="71"/>
    </location>
</feature>
<evidence type="ECO:0000256" key="1">
    <source>
        <dbReference type="SAM" id="MobiDB-lite"/>
    </source>
</evidence>
<evidence type="ECO:0000256" key="2">
    <source>
        <dbReference type="SAM" id="SignalP"/>
    </source>
</evidence>
<comment type="caution">
    <text evidence="3">The sequence shown here is derived from an EMBL/GenBank/DDBJ whole genome shotgun (WGS) entry which is preliminary data.</text>
</comment>
<dbReference type="AlphaFoldDB" id="A0AAN8ICX5"/>
<dbReference type="Pfam" id="PF03057">
    <property type="entry name" value="DUF236"/>
    <property type="match status" value="1"/>
</dbReference>
<name>A0AAN8ICX5_TRICO</name>
<proteinExistence type="predicted"/>
<feature type="signal peptide" evidence="2">
    <location>
        <begin position="1"/>
        <end position="16"/>
    </location>
</feature>
<dbReference type="Proteomes" id="UP001331761">
    <property type="component" value="Unassembled WGS sequence"/>
</dbReference>
<gene>
    <name evidence="3" type="ORF">GCK32_007006</name>
</gene>
<evidence type="ECO:0000313" key="4">
    <source>
        <dbReference type="Proteomes" id="UP001331761"/>
    </source>
</evidence>
<reference evidence="3 4" key="1">
    <citation type="submission" date="2019-10" db="EMBL/GenBank/DDBJ databases">
        <title>Assembly and Annotation for the nematode Trichostrongylus colubriformis.</title>
        <authorList>
            <person name="Martin J."/>
        </authorList>
    </citation>
    <scope>NUCLEOTIDE SEQUENCE [LARGE SCALE GENOMIC DNA]</scope>
    <source>
        <strain evidence="3">G859</strain>
        <tissue evidence="3">Whole worm</tissue>
    </source>
</reference>
<protein>
    <submittedName>
        <fullName evidence="3">Uncharacterized protein</fullName>
    </submittedName>
</protein>